<dbReference type="Gene3D" id="3.30.559.10">
    <property type="entry name" value="Chloramphenicol acetyltransferase-like domain"/>
    <property type="match status" value="1"/>
</dbReference>
<feature type="compositionally biased region" description="Polar residues" evidence="8">
    <location>
        <begin position="101"/>
        <end position="116"/>
    </location>
</feature>
<dbReference type="RefSeq" id="WP_115302841.1">
    <property type="nucleotide sequence ID" value="NZ_CAAAHO010000004.1"/>
</dbReference>
<dbReference type="InterPro" id="IPR011053">
    <property type="entry name" value="Single_hybrid_motif"/>
</dbReference>
<evidence type="ECO:0000256" key="4">
    <source>
        <dbReference type="ARBA" id="ARBA00022679"/>
    </source>
</evidence>
<comment type="subunit">
    <text evidence="3">Forms a 24-polypeptide structural core with octahedral symmetry.</text>
</comment>
<dbReference type="EC" id="2.3.1.-" evidence="7"/>
<feature type="domain" description="Lipoyl-binding" evidence="9">
    <location>
        <begin position="1"/>
        <end position="76"/>
    </location>
</feature>
<dbReference type="Pfam" id="PF02817">
    <property type="entry name" value="E3_binding"/>
    <property type="match status" value="1"/>
</dbReference>
<dbReference type="SUPFAM" id="SSF52777">
    <property type="entry name" value="CoA-dependent acyltransferases"/>
    <property type="match status" value="1"/>
</dbReference>
<accession>A0A378I9W0</accession>
<dbReference type="InterPro" id="IPR050743">
    <property type="entry name" value="2-oxoacid_DH_E2_comp"/>
</dbReference>
<dbReference type="PROSITE" id="PS00189">
    <property type="entry name" value="LIPOYL"/>
    <property type="match status" value="1"/>
</dbReference>
<evidence type="ECO:0000256" key="6">
    <source>
        <dbReference type="ARBA" id="ARBA00023315"/>
    </source>
</evidence>
<feature type="domain" description="Peripheral subunit-binding (PSBD)" evidence="10">
    <location>
        <begin position="116"/>
        <end position="153"/>
    </location>
</feature>
<dbReference type="GO" id="GO:0016407">
    <property type="term" value="F:acetyltransferase activity"/>
    <property type="evidence" value="ECO:0007669"/>
    <property type="project" value="TreeGrafter"/>
</dbReference>
<keyword evidence="6 7" id="KW-0012">Acyltransferase</keyword>
<keyword evidence="4 7" id="KW-0808">Transferase</keyword>
<dbReference type="PROSITE" id="PS51826">
    <property type="entry name" value="PSBD"/>
    <property type="match status" value="1"/>
</dbReference>
<dbReference type="Pfam" id="PF00364">
    <property type="entry name" value="Biotin_lipoyl"/>
    <property type="match status" value="1"/>
</dbReference>
<dbReference type="AlphaFoldDB" id="A0A378I9W0"/>
<evidence type="ECO:0000256" key="7">
    <source>
        <dbReference type="RuleBase" id="RU003423"/>
    </source>
</evidence>
<evidence type="ECO:0000256" key="1">
    <source>
        <dbReference type="ARBA" id="ARBA00001938"/>
    </source>
</evidence>
<protein>
    <recommendedName>
        <fullName evidence="7">Dihydrolipoamide acetyltransferase component of pyruvate dehydrogenase complex</fullName>
        <ecNumber evidence="7">2.3.1.-</ecNumber>
    </recommendedName>
</protein>
<sequence>MNIFNLPDLGEGLPDAEIHEWFVKEGDLVKADQPLVSMETAKAVVDVPCPQDGVIAKLYGKPGDILKTGTPLVAFEASTTAKVDKGTVVGNLEESHEVSEDTFTIGSSEKNSSRSKATPAVRMLAKKLGVNLATLLGSGEHGMITRDDVEKAAFNQTQLPEGFEALRGVRRTMLTSMIQSHRDVVPVTIFDEADIHAWSSEADITVRLIQALSEACQKEPALNAWFDTLHNARKRFNEMHLGLAMDTDEGLFVPVIHQAHSLSAEELRQKINDYKQSVRARSVPAEDLKGATITLSNFGKFAGRFASPIIVPPTVAILGVGRLYEAPVVEKEGKIAAHQLLPLSLSFDHRAVTGGEATRFLGIVIDALQRA</sequence>
<comment type="cofactor">
    <cofactor evidence="1 7">
        <name>(R)-lipoate</name>
        <dbReference type="ChEBI" id="CHEBI:83088"/>
    </cofactor>
</comment>
<dbReference type="InterPro" id="IPR000089">
    <property type="entry name" value="Biotin_lipoyl"/>
</dbReference>
<proteinExistence type="inferred from homology"/>
<keyword evidence="5 7" id="KW-0450">Lipoyl</keyword>
<evidence type="ECO:0000256" key="5">
    <source>
        <dbReference type="ARBA" id="ARBA00022823"/>
    </source>
</evidence>
<dbReference type="SUPFAM" id="SSF47005">
    <property type="entry name" value="Peripheral subunit-binding domain of 2-oxo acid dehydrogenase complex"/>
    <property type="match status" value="1"/>
</dbReference>
<keyword evidence="12" id="KW-1185">Reference proteome</keyword>
<dbReference type="SUPFAM" id="SSF51230">
    <property type="entry name" value="Single hybrid motif"/>
    <property type="match status" value="1"/>
</dbReference>
<evidence type="ECO:0000313" key="12">
    <source>
        <dbReference type="Proteomes" id="UP000254968"/>
    </source>
</evidence>
<dbReference type="InterPro" id="IPR003016">
    <property type="entry name" value="2-oxoA_DH_lipoyl-BS"/>
</dbReference>
<name>A0A378I9W0_9GAMM</name>
<dbReference type="InterPro" id="IPR023213">
    <property type="entry name" value="CAT-like_dom_sf"/>
</dbReference>
<dbReference type="GO" id="GO:0031405">
    <property type="term" value="F:lipoic acid binding"/>
    <property type="evidence" value="ECO:0007669"/>
    <property type="project" value="TreeGrafter"/>
</dbReference>
<dbReference type="InterPro" id="IPR036625">
    <property type="entry name" value="E3-bd_dom_sf"/>
</dbReference>
<dbReference type="Pfam" id="PF00198">
    <property type="entry name" value="2-oxoacid_dh"/>
    <property type="match status" value="1"/>
</dbReference>
<evidence type="ECO:0000313" key="11">
    <source>
        <dbReference type="EMBL" id="STX29144.1"/>
    </source>
</evidence>
<dbReference type="PROSITE" id="PS50968">
    <property type="entry name" value="BIOTINYL_LIPOYL"/>
    <property type="match status" value="1"/>
</dbReference>
<evidence type="ECO:0000256" key="8">
    <source>
        <dbReference type="SAM" id="MobiDB-lite"/>
    </source>
</evidence>
<evidence type="ECO:0000256" key="2">
    <source>
        <dbReference type="ARBA" id="ARBA00007317"/>
    </source>
</evidence>
<dbReference type="PANTHER" id="PTHR43178">
    <property type="entry name" value="DIHYDROLIPOAMIDE ACETYLTRANSFERASE COMPONENT OF PYRUVATE DEHYDROGENASE COMPLEX"/>
    <property type="match status" value="1"/>
</dbReference>
<dbReference type="EMBL" id="UGNV01000001">
    <property type="protein sequence ID" value="STX29144.1"/>
    <property type="molecule type" value="Genomic_DNA"/>
</dbReference>
<dbReference type="Proteomes" id="UP000254968">
    <property type="component" value="Unassembled WGS sequence"/>
</dbReference>
<dbReference type="PANTHER" id="PTHR43178:SF12">
    <property type="entry name" value="DIHYDROLIPOAMIDE ACETYLTRANSFERASE COMPONENT OF PYRUVATE DEHYDROGENASE COMPLEX"/>
    <property type="match status" value="1"/>
</dbReference>
<reference evidence="11 12" key="1">
    <citation type="submission" date="2018-06" db="EMBL/GenBank/DDBJ databases">
        <authorList>
            <consortium name="Pathogen Informatics"/>
            <person name="Doyle S."/>
        </authorList>
    </citation>
    <scope>NUCLEOTIDE SEQUENCE [LARGE SCALE GENOMIC DNA]</scope>
    <source>
        <strain evidence="11 12">NCTC13315</strain>
    </source>
</reference>
<dbReference type="GO" id="GO:0005737">
    <property type="term" value="C:cytoplasm"/>
    <property type="evidence" value="ECO:0007669"/>
    <property type="project" value="TreeGrafter"/>
</dbReference>
<evidence type="ECO:0000259" key="10">
    <source>
        <dbReference type="PROSITE" id="PS51826"/>
    </source>
</evidence>
<evidence type="ECO:0000256" key="3">
    <source>
        <dbReference type="ARBA" id="ARBA00011484"/>
    </source>
</evidence>
<dbReference type="CDD" id="cd06849">
    <property type="entry name" value="lipoyl_domain"/>
    <property type="match status" value="1"/>
</dbReference>
<dbReference type="InterPro" id="IPR004167">
    <property type="entry name" value="PSBD"/>
</dbReference>
<evidence type="ECO:0000259" key="9">
    <source>
        <dbReference type="PROSITE" id="PS50968"/>
    </source>
</evidence>
<organism evidence="11 12">
    <name type="scientific">Legionella beliardensis</name>
    <dbReference type="NCBI Taxonomy" id="91822"/>
    <lineage>
        <taxon>Bacteria</taxon>
        <taxon>Pseudomonadati</taxon>
        <taxon>Pseudomonadota</taxon>
        <taxon>Gammaproteobacteria</taxon>
        <taxon>Legionellales</taxon>
        <taxon>Legionellaceae</taxon>
        <taxon>Legionella</taxon>
    </lineage>
</organism>
<feature type="region of interest" description="Disordered" evidence="8">
    <location>
        <begin position="99"/>
        <end position="118"/>
    </location>
</feature>
<comment type="similarity">
    <text evidence="2 7">Belongs to the 2-oxoacid dehydrogenase family.</text>
</comment>
<gene>
    <name evidence="11" type="primary">odp2</name>
    <name evidence="11" type="ORF">NCTC13315_01679</name>
</gene>
<dbReference type="Gene3D" id="4.10.320.10">
    <property type="entry name" value="E3-binding domain"/>
    <property type="match status" value="1"/>
</dbReference>
<dbReference type="Gene3D" id="2.40.50.100">
    <property type="match status" value="1"/>
</dbReference>
<dbReference type="OrthoDB" id="9805770at2"/>
<dbReference type="InterPro" id="IPR001078">
    <property type="entry name" value="2-oxoacid_DH_actylTfrase"/>
</dbReference>